<evidence type="ECO:0000256" key="2">
    <source>
        <dbReference type="ARBA" id="ARBA00022857"/>
    </source>
</evidence>
<dbReference type="SUPFAM" id="SSF51735">
    <property type="entry name" value="NAD(P)-binding Rossmann-fold domains"/>
    <property type="match status" value="1"/>
</dbReference>
<dbReference type="InterPro" id="IPR002347">
    <property type="entry name" value="SDR_fam"/>
</dbReference>
<evidence type="ECO:0000256" key="5">
    <source>
        <dbReference type="ARBA" id="ARBA00038261"/>
    </source>
</evidence>
<evidence type="ECO:0000256" key="4">
    <source>
        <dbReference type="ARBA" id="ARBA00023128"/>
    </source>
</evidence>
<keyword evidence="3" id="KW-0560">Oxidoreductase</keyword>
<evidence type="ECO:0000313" key="8">
    <source>
        <dbReference type="Proteomes" id="UP001432146"/>
    </source>
</evidence>
<dbReference type="PANTHER" id="PTHR44889:SF1">
    <property type="entry name" value="INACTIVE HYDROXYSTEROID DEHYDROGENASE-LIKE PROTEIN 1"/>
    <property type="match status" value="1"/>
</dbReference>
<dbReference type="AlphaFoldDB" id="A0AAW1A658"/>
<dbReference type="GO" id="GO:0016491">
    <property type="term" value="F:oxidoreductase activity"/>
    <property type="evidence" value="ECO:0007669"/>
    <property type="project" value="UniProtKB-KW"/>
</dbReference>
<evidence type="ECO:0000313" key="7">
    <source>
        <dbReference type="EMBL" id="KAK9305439.1"/>
    </source>
</evidence>
<comment type="subcellular location">
    <subcellularLocation>
        <location evidence="1">Mitochondrion</location>
    </subcellularLocation>
</comment>
<keyword evidence="6" id="KW-0175">Coiled coil</keyword>
<name>A0AAW1A658_9HYME</name>
<dbReference type="InterPro" id="IPR052149">
    <property type="entry name" value="17-beta-HSD3-like"/>
</dbReference>
<dbReference type="CDD" id="cd05356">
    <property type="entry name" value="17beta-HSD1_like_SDR_c"/>
    <property type="match status" value="1"/>
</dbReference>
<comment type="similarity">
    <text evidence="5">Belongs to the short-chain dehydrogenases/reductases (SDR) family. 17-beta-HSD 3 subfamily.</text>
</comment>
<dbReference type="PRINTS" id="PR00081">
    <property type="entry name" value="GDHRDH"/>
</dbReference>
<dbReference type="Pfam" id="PF00106">
    <property type="entry name" value="adh_short"/>
    <property type="match status" value="1"/>
</dbReference>
<reference evidence="7 8" key="1">
    <citation type="submission" date="2024-05" db="EMBL/GenBank/DDBJ databases">
        <title>The nuclear and mitochondrial genome assemblies of Tetragonisca angustula (Apidae: Meliponini), a tiny yet remarkable pollinator in the Neotropics.</title>
        <authorList>
            <person name="Ferrari R."/>
            <person name="Ricardo P.C."/>
            <person name="Dias F.C."/>
            <person name="Araujo N.S."/>
            <person name="Soares D.O."/>
            <person name="Zhou Q.-S."/>
            <person name="Zhu C.-D."/>
            <person name="Coutinho L."/>
            <person name="Airas M.C."/>
            <person name="Batista T.M."/>
        </authorList>
    </citation>
    <scope>NUCLEOTIDE SEQUENCE [LARGE SCALE GENOMIC DNA]</scope>
    <source>
        <strain evidence="7">ASF017062</strain>
        <tissue evidence="7">Abdomen</tissue>
    </source>
</reference>
<feature type="coiled-coil region" evidence="6">
    <location>
        <begin position="76"/>
        <end position="103"/>
    </location>
</feature>
<dbReference type="InterPro" id="IPR036291">
    <property type="entry name" value="NAD(P)-bd_dom_sf"/>
</dbReference>
<dbReference type="PROSITE" id="PS00061">
    <property type="entry name" value="ADH_SHORT"/>
    <property type="match status" value="1"/>
</dbReference>
<dbReference type="FunFam" id="3.40.50.720:FF:000137">
    <property type="entry name" value="Hydroxysteroid (17-beta) dehydrogenase 3"/>
    <property type="match status" value="1"/>
</dbReference>
<dbReference type="Proteomes" id="UP001432146">
    <property type="component" value="Unassembled WGS sequence"/>
</dbReference>
<dbReference type="GO" id="GO:0005739">
    <property type="term" value="C:mitochondrion"/>
    <property type="evidence" value="ECO:0007669"/>
    <property type="project" value="UniProtKB-SubCell"/>
</dbReference>
<comment type="caution">
    <text evidence="7">The sequence shown here is derived from an EMBL/GenBank/DDBJ whole genome shotgun (WGS) entry which is preliminary data.</text>
</comment>
<evidence type="ECO:0008006" key="9">
    <source>
        <dbReference type="Google" id="ProtNLM"/>
    </source>
</evidence>
<keyword evidence="4" id="KW-0496">Mitochondrion</keyword>
<dbReference type="InterPro" id="IPR020904">
    <property type="entry name" value="Sc_DH/Rdtase_CS"/>
</dbReference>
<organism evidence="7 8">
    <name type="scientific">Tetragonisca angustula</name>
    <dbReference type="NCBI Taxonomy" id="166442"/>
    <lineage>
        <taxon>Eukaryota</taxon>
        <taxon>Metazoa</taxon>
        <taxon>Ecdysozoa</taxon>
        <taxon>Arthropoda</taxon>
        <taxon>Hexapoda</taxon>
        <taxon>Insecta</taxon>
        <taxon>Pterygota</taxon>
        <taxon>Neoptera</taxon>
        <taxon>Endopterygota</taxon>
        <taxon>Hymenoptera</taxon>
        <taxon>Apocrita</taxon>
        <taxon>Aculeata</taxon>
        <taxon>Apoidea</taxon>
        <taxon>Anthophila</taxon>
        <taxon>Apidae</taxon>
        <taxon>Tetragonisca</taxon>
    </lineage>
</organism>
<sequence>MLEIIFWLFIILLSSLLVLNIVTRISSTLWQIIVPIIDWKPIDLRARFGDWAVVTGSTDGIGKAYAKELASRGINLVLISRNLEKLEKTKNEITQENPTIEVKIIVADFSKGKEIFEKLAEQLKDIPIGILVNNVGLMYNYPMYVGEVPEDMLWDIINVNIGATTLMTRIVIGQMQKRGKGAIVNLSSGSAFQPLPLMTVYAATKIYIKSFSEALRVEYSKFGLTIQHLTPYFVNTNMNAYSDRLQVSSIFVPNPTTYAKNAINTLGKVNSSTGYWIHEIQKIIVLLSPVQLRTKIGMFMNKNLRNEYFKQKGSN</sequence>
<proteinExistence type="inferred from homology"/>
<protein>
    <recommendedName>
        <fullName evidence="9">Inactive hydroxysteroid dehydrogenase-like protein 1</fullName>
    </recommendedName>
</protein>
<evidence type="ECO:0000256" key="6">
    <source>
        <dbReference type="SAM" id="Coils"/>
    </source>
</evidence>
<evidence type="ECO:0000256" key="1">
    <source>
        <dbReference type="ARBA" id="ARBA00004173"/>
    </source>
</evidence>
<dbReference type="PRINTS" id="PR00080">
    <property type="entry name" value="SDRFAMILY"/>
</dbReference>
<dbReference type="PANTHER" id="PTHR44889">
    <property type="entry name" value="INACTIVE HYDROXYSTEROID DEHYDROGENASE-LIKE PROTEIN 1"/>
    <property type="match status" value="1"/>
</dbReference>
<accession>A0AAW1A658</accession>
<evidence type="ECO:0000256" key="3">
    <source>
        <dbReference type="ARBA" id="ARBA00023002"/>
    </source>
</evidence>
<keyword evidence="2" id="KW-0521">NADP</keyword>
<keyword evidence="8" id="KW-1185">Reference proteome</keyword>
<gene>
    <name evidence="7" type="ORF">QLX08_003562</name>
</gene>
<dbReference type="Gene3D" id="3.40.50.720">
    <property type="entry name" value="NAD(P)-binding Rossmann-like Domain"/>
    <property type="match status" value="1"/>
</dbReference>
<dbReference type="EMBL" id="JAWNGG020000051">
    <property type="protein sequence ID" value="KAK9305439.1"/>
    <property type="molecule type" value="Genomic_DNA"/>
</dbReference>
<dbReference type="PIRSF" id="PIRSF000126">
    <property type="entry name" value="11-beta-HSD1"/>
    <property type="match status" value="1"/>
</dbReference>